<dbReference type="Proteomes" id="UP000187209">
    <property type="component" value="Unassembled WGS sequence"/>
</dbReference>
<name>A0A1R2CJV5_9CILI</name>
<gene>
    <name evidence="1" type="ORF">SteCoe_8574</name>
</gene>
<keyword evidence="2" id="KW-1185">Reference proteome</keyword>
<comment type="caution">
    <text evidence="1">The sequence shown here is derived from an EMBL/GenBank/DDBJ whole genome shotgun (WGS) entry which is preliminary data.</text>
</comment>
<sequence>MFEELDNNTKTISEDWLIEMKSDIACKAQYQGKLYNFDFEENSPRQASENKIQWEKSETSFLGVGKRQIKQEFRKMDFSSMQIPTLKVKIWG</sequence>
<evidence type="ECO:0000313" key="2">
    <source>
        <dbReference type="Proteomes" id="UP000187209"/>
    </source>
</evidence>
<dbReference type="AlphaFoldDB" id="A0A1R2CJV5"/>
<evidence type="ECO:0000313" key="1">
    <source>
        <dbReference type="EMBL" id="OMJ89277.1"/>
    </source>
</evidence>
<reference evidence="1 2" key="1">
    <citation type="submission" date="2016-11" db="EMBL/GenBank/DDBJ databases">
        <title>The macronuclear genome of Stentor coeruleus: a giant cell with tiny introns.</title>
        <authorList>
            <person name="Slabodnick M."/>
            <person name="Ruby J.G."/>
            <person name="Reiff S.B."/>
            <person name="Swart E.C."/>
            <person name="Gosai S."/>
            <person name="Prabakaran S."/>
            <person name="Witkowska E."/>
            <person name="Larue G.E."/>
            <person name="Fisher S."/>
            <person name="Freeman R.M."/>
            <person name="Gunawardena J."/>
            <person name="Chu W."/>
            <person name="Stover N.A."/>
            <person name="Gregory B.D."/>
            <person name="Nowacki M."/>
            <person name="Derisi J."/>
            <person name="Roy S.W."/>
            <person name="Marshall W.F."/>
            <person name="Sood P."/>
        </authorList>
    </citation>
    <scope>NUCLEOTIDE SEQUENCE [LARGE SCALE GENOMIC DNA]</scope>
    <source>
        <strain evidence="1">WM001</strain>
    </source>
</reference>
<organism evidence="1 2">
    <name type="scientific">Stentor coeruleus</name>
    <dbReference type="NCBI Taxonomy" id="5963"/>
    <lineage>
        <taxon>Eukaryota</taxon>
        <taxon>Sar</taxon>
        <taxon>Alveolata</taxon>
        <taxon>Ciliophora</taxon>
        <taxon>Postciliodesmatophora</taxon>
        <taxon>Heterotrichea</taxon>
        <taxon>Heterotrichida</taxon>
        <taxon>Stentoridae</taxon>
        <taxon>Stentor</taxon>
    </lineage>
</organism>
<accession>A0A1R2CJV5</accession>
<dbReference type="EMBL" id="MPUH01000129">
    <property type="protein sequence ID" value="OMJ89277.1"/>
    <property type="molecule type" value="Genomic_DNA"/>
</dbReference>
<proteinExistence type="predicted"/>
<protein>
    <submittedName>
        <fullName evidence="1">Uncharacterized protein</fullName>
    </submittedName>
</protein>